<reference evidence="1 2" key="1">
    <citation type="journal article" date="2023" name="Science">
        <title>Complex scaffold remodeling in plant triterpene biosynthesis.</title>
        <authorList>
            <person name="De La Pena R."/>
            <person name="Hodgson H."/>
            <person name="Liu J.C."/>
            <person name="Stephenson M.J."/>
            <person name="Martin A.C."/>
            <person name="Owen C."/>
            <person name="Harkess A."/>
            <person name="Leebens-Mack J."/>
            <person name="Jimenez L.E."/>
            <person name="Osbourn A."/>
            <person name="Sattely E.S."/>
        </authorList>
    </citation>
    <scope>NUCLEOTIDE SEQUENCE [LARGE SCALE GENOMIC DNA]</scope>
    <source>
        <strain evidence="2">cv. JPN11</strain>
        <tissue evidence="1">Leaf</tissue>
    </source>
</reference>
<gene>
    <name evidence="1" type="ORF">OWV82_021896</name>
</gene>
<accession>A0ACC1X0T4</accession>
<keyword evidence="2" id="KW-1185">Reference proteome</keyword>
<protein>
    <submittedName>
        <fullName evidence="1">Dirigent protein</fullName>
    </submittedName>
</protein>
<evidence type="ECO:0000313" key="2">
    <source>
        <dbReference type="Proteomes" id="UP001164539"/>
    </source>
</evidence>
<name>A0ACC1X0T4_MELAZ</name>
<sequence length="188" mass="20865">MAKTLITLFLFPFFSSFAATKSYDFAKTVSPSSHGLKKEKLTHLHFYFQDIFTGKAPTATKVAQAPDTENSTIVFSQVYVMDNPLTVGPDIKSKSIERAQGIFASADKNEVGLLMVYNFAFTKGKFNGSTLSILGRNPILSAVRETSVVGSSGVFRFAQGYAQARNHSFDPKTWNAIVEYNVYVFHYD</sequence>
<comment type="caution">
    <text evidence="1">The sequence shown here is derived from an EMBL/GenBank/DDBJ whole genome shotgun (WGS) entry which is preliminary data.</text>
</comment>
<dbReference type="Proteomes" id="UP001164539">
    <property type="component" value="Chromosome 12"/>
</dbReference>
<dbReference type="EMBL" id="CM051405">
    <property type="protein sequence ID" value="KAJ4705070.1"/>
    <property type="molecule type" value="Genomic_DNA"/>
</dbReference>
<proteinExistence type="predicted"/>
<organism evidence="1 2">
    <name type="scientific">Melia azedarach</name>
    <name type="common">Chinaberry tree</name>
    <dbReference type="NCBI Taxonomy" id="155640"/>
    <lineage>
        <taxon>Eukaryota</taxon>
        <taxon>Viridiplantae</taxon>
        <taxon>Streptophyta</taxon>
        <taxon>Embryophyta</taxon>
        <taxon>Tracheophyta</taxon>
        <taxon>Spermatophyta</taxon>
        <taxon>Magnoliopsida</taxon>
        <taxon>eudicotyledons</taxon>
        <taxon>Gunneridae</taxon>
        <taxon>Pentapetalae</taxon>
        <taxon>rosids</taxon>
        <taxon>malvids</taxon>
        <taxon>Sapindales</taxon>
        <taxon>Meliaceae</taxon>
        <taxon>Melia</taxon>
    </lineage>
</organism>
<evidence type="ECO:0000313" key="1">
    <source>
        <dbReference type="EMBL" id="KAJ4705070.1"/>
    </source>
</evidence>